<protein>
    <recommendedName>
        <fullName evidence="4">Secreted protein</fullName>
    </recommendedName>
</protein>
<gene>
    <name evidence="2" type="ORF">CROQUDRAFT_99550</name>
</gene>
<evidence type="ECO:0008006" key="4">
    <source>
        <dbReference type="Google" id="ProtNLM"/>
    </source>
</evidence>
<dbReference type="EMBL" id="MU167416">
    <property type="protein sequence ID" value="KAG0140847.1"/>
    <property type="molecule type" value="Genomic_DNA"/>
</dbReference>
<evidence type="ECO:0000313" key="3">
    <source>
        <dbReference type="Proteomes" id="UP000886653"/>
    </source>
</evidence>
<keyword evidence="3" id="KW-1185">Reference proteome</keyword>
<dbReference type="Proteomes" id="UP000886653">
    <property type="component" value="Unassembled WGS sequence"/>
</dbReference>
<dbReference type="AlphaFoldDB" id="A0A9P6N8A0"/>
<evidence type="ECO:0000256" key="1">
    <source>
        <dbReference type="SAM" id="SignalP"/>
    </source>
</evidence>
<feature type="signal peptide" evidence="1">
    <location>
        <begin position="1"/>
        <end position="19"/>
    </location>
</feature>
<sequence>MKYLLTTLILAFALVSVSAQGSMFDSMSGTDFYNCSSWHYEPPKKGDSSVSGQCGATHCTNCDNGVKSENISDHVYGIGKHCHLNDQDASTDEAARTNGSSKKVMCYSYYPALDSKEFGKFDLLTR</sequence>
<keyword evidence="1" id="KW-0732">Signal</keyword>
<comment type="caution">
    <text evidence="2">The sequence shown here is derived from an EMBL/GenBank/DDBJ whole genome shotgun (WGS) entry which is preliminary data.</text>
</comment>
<accession>A0A9P6N8A0</accession>
<proteinExistence type="predicted"/>
<name>A0A9P6N8A0_9BASI</name>
<organism evidence="2 3">
    <name type="scientific">Cronartium quercuum f. sp. fusiforme G11</name>
    <dbReference type="NCBI Taxonomy" id="708437"/>
    <lineage>
        <taxon>Eukaryota</taxon>
        <taxon>Fungi</taxon>
        <taxon>Dikarya</taxon>
        <taxon>Basidiomycota</taxon>
        <taxon>Pucciniomycotina</taxon>
        <taxon>Pucciniomycetes</taxon>
        <taxon>Pucciniales</taxon>
        <taxon>Coleosporiaceae</taxon>
        <taxon>Cronartium</taxon>
    </lineage>
</organism>
<evidence type="ECO:0000313" key="2">
    <source>
        <dbReference type="EMBL" id="KAG0140847.1"/>
    </source>
</evidence>
<feature type="chain" id="PRO_5040169821" description="Secreted protein" evidence="1">
    <location>
        <begin position="20"/>
        <end position="126"/>
    </location>
</feature>
<reference evidence="2" key="1">
    <citation type="submission" date="2013-11" db="EMBL/GenBank/DDBJ databases">
        <title>Genome sequence of the fusiform rust pathogen reveals effectors for host alternation and coevolution with pine.</title>
        <authorList>
            <consortium name="DOE Joint Genome Institute"/>
            <person name="Smith K."/>
            <person name="Pendleton A."/>
            <person name="Kubisiak T."/>
            <person name="Anderson C."/>
            <person name="Salamov A."/>
            <person name="Aerts A."/>
            <person name="Riley R."/>
            <person name="Clum A."/>
            <person name="Lindquist E."/>
            <person name="Ence D."/>
            <person name="Campbell M."/>
            <person name="Kronenberg Z."/>
            <person name="Feau N."/>
            <person name="Dhillon B."/>
            <person name="Hamelin R."/>
            <person name="Burleigh J."/>
            <person name="Smith J."/>
            <person name="Yandell M."/>
            <person name="Nelson C."/>
            <person name="Grigoriev I."/>
            <person name="Davis J."/>
        </authorList>
    </citation>
    <scope>NUCLEOTIDE SEQUENCE</scope>
    <source>
        <strain evidence="2">G11</strain>
    </source>
</reference>